<comment type="caution">
    <text evidence="1">The sequence shown here is derived from an EMBL/GenBank/DDBJ whole genome shotgun (WGS) entry which is preliminary data.</text>
</comment>
<reference evidence="2" key="2">
    <citation type="submission" date="2016-01" db="EMBL/GenBank/DDBJ databases">
        <title>Draft Genome Sequence of Paenibacillus amylolyticus Heshi-A3 that Was Isolated from Fermented Rice Bran with Aging Salted Mackerel, Which Was Named Heshiko as Traditional Fermented Seafood in Japan.</title>
        <authorList>
            <person name="Akuzawa S."/>
            <person name="Nakagawa J."/>
            <person name="Kanekatsu T."/>
            <person name="Kubota E."/>
            <person name="Ohtake R."/>
            <person name="Suzuki T."/>
            <person name="Kanesaki Y."/>
        </authorList>
    </citation>
    <scope>NUCLEOTIDE SEQUENCE [LARGE SCALE GENOMIC DNA]</scope>
    <source>
        <strain evidence="2">Heshi-A3</strain>
    </source>
</reference>
<accession>A0A100VK34</accession>
<gene>
    <name evidence="1" type="ORF">PAHA3_1384</name>
</gene>
<protein>
    <submittedName>
        <fullName evidence="1">Uncharacterized protein</fullName>
    </submittedName>
</protein>
<name>A0A100VK34_PAEAM</name>
<dbReference type="Proteomes" id="UP000069697">
    <property type="component" value="Unassembled WGS sequence"/>
</dbReference>
<evidence type="ECO:0000313" key="2">
    <source>
        <dbReference type="Proteomes" id="UP000069697"/>
    </source>
</evidence>
<organism evidence="1 2">
    <name type="scientific">Paenibacillus amylolyticus</name>
    <dbReference type="NCBI Taxonomy" id="1451"/>
    <lineage>
        <taxon>Bacteria</taxon>
        <taxon>Bacillati</taxon>
        <taxon>Bacillota</taxon>
        <taxon>Bacilli</taxon>
        <taxon>Bacillales</taxon>
        <taxon>Paenibacillaceae</taxon>
        <taxon>Paenibacillus</taxon>
    </lineage>
</organism>
<dbReference type="EMBL" id="BCNV01000001">
    <property type="protein sequence ID" value="GAS81310.1"/>
    <property type="molecule type" value="Genomic_DNA"/>
</dbReference>
<reference evidence="1 2" key="1">
    <citation type="journal article" date="2016" name="Genome Announc.">
        <title>Draft Genome Sequence of Paenibacillus amylolyticus Heshi-A3, Isolated from Fermented Rice Bran in a Japanese Fermented Seafood Dish.</title>
        <authorList>
            <person name="Akuzawa S."/>
            <person name="Nagaoka J."/>
            <person name="Kanekatsu M."/>
            <person name="Kubota E."/>
            <person name="Ohtake R."/>
            <person name="Suzuki T."/>
            <person name="Kanesaki Y."/>
        </authorList>
    </citation>
    <scope>NUCLEOTIDE SEQUENCE [LARGE SCALE GENOMIC DNA]</scope>
    <source>
        <strain evidence="1 2">Heshi-A3</strain>
    </source>
</reference>
<sequence>MTEIQIIFLILSANLYDVGYVSYASIHFECHYDSLYAKIPLFYKEMLSTLID</sequence>
<evidence type="ECO:0000313" key="1">
    <source>
        <dbReference type="EMBL" id="GAS81310.1"/>
    </source>
</evidence>
<proteinExistence type="predicted"/>
<dbReference type="AlphaFoldDB" id="A0A100VK34"/>